<keyword evidence="2" id="KW-1185">Reference proteome</keyword>
<evidence type="ECO:0000313" key="2">
    <source>
        <dbReference type="Proteomes" id="UP001497623"/>
    </source>
</evidence>
<name>A0AAV2R7C0_MEGNR</name>
<comment type="caution">
    <text evidence="1">The sequence shown here is derived from an EMBL/GenBank/DDBJ whole genome shotgun (WGS) entry which is preliminary data.</text>
</comment>
<dbReference type="EMBL" id="CAXKWB010016321">
    <property type="protein sequence ID" value="CAL4115946.1"/>
    <property type="molecule type" value="Genomic_DNA"/>
</dbReference>
<dbReference type="Proteomes" id="UP001497623">
    <property type="component" value="Unassembled WGS sequence"/>
</dbReference>
<organism evidence="1 2">
    <name type="scientific">Meganyctiphanes norvegica</name>
    <name type="common">Northern krill</name>
    <name type="synonym">Thysanopoda norvegica</name>
    <dbReference type="NCBI Taxonomy" id="48144"/>
    <lineage>
        <taxon>Eukaryota</taxon>
        <taxon>Metazoa</taxon>
        <taxon>Ecdysozoa</taxon>
        <taxon>Arthropoda</taxon>
        <taxon>Crustacea</taxon>
        <taxon>Multicrustacea</taxon>
        <taxon>Malacostraca</taxon>
        <taxon>Eumalacostraca</taxon>
        <taxon>Eucarida</taxon>
        <taxon>Euphausiacea</taxon>
        <taxon>Euphausiidae</taxon>
        <taxon>Meganyctiphanes</taxon>
    </lineage>
</organism>
<feature type="non-terminal residue" evidence="1">
    <location>
        <position position="1"/>
    </location>
</feature>
<protein>
    <submittedName>
        <fullName evidence="1">Uncharacterized protein</fullName>
    </submittedName>
</protein>
<gene>
    <name evidence="1" type="ORF">MNOR_LOCUS20821</name>
</gene>
<accession>A0AAV2R7C0</accession>
<feature type="non-terminal residue" evidence="1">
    <location>
        <position position="147"/>
    </location>
</feature>
<reference evidence="1 2" key="1">
    <citation type="submission" date="2024-05" db="EMBL/GenBank/DDBJ databases">
        <authorList>
            <person name="Wallberg A."/>
        </authorList>
    </citation>
    <scope>NUCLEOTIDE SEQUENCE [LARGE SCALE GENOMIC DNA]</scope>
</reference>
<dbReference type="AlphaFoldDB" id="A0AAV2R7C0"/>
<sequence>CDGGNDALYEHGETWIDGCWSKHCQGGSIKTIVLKECCEVGEDVYNPDSGWDDECWNYRCTQGIIKRALKPNMCCAVGDKVYRNGEFWYPGMMLYQCDHGISKLINQNDGGLSLQINLPSAAIMSSNSLLESTRYRRDISDDASVAQ</sequence>
<evidence type="ECO:0000313" key="1">
    <source>
        <dbReference type="EMBL" id="CAL4115946.1"/>
    </source>
</evidence>
<proteinExistence type="predicted"/>